<gene>
    <name evidence="1" type="ORF">Desgi_3522</name>
</gene>
<evidence type="ECO:0000313" key="2">
    <source>
        <dbReference type="Proteomes" id="UP000013520"/>
    </source>
</evidence>
<protein>
    <recommendedName>
        <fullName evidence="3">RNA polymerase sigma factor, sigma-70 family</fullName>
    </recommendedName>
</protein>
<dbReference type="EMBL" id="CP003273">
    <property type="protein sequence ID" value="AGL02848.1"/>
    <property type="molecule type" value="Genomic_DNA"/>
</dbReference>
<accession>R4KI11</accession>
<reference evidence="1 2" key="1">
    <citation type="submission" date="2012-01" db="EMBL/GenBank/DDBJ databases">
        <title>Complete sequence of Desulfotomaculum gibsoniae DSM 7213.</title>
        <authorList>
            <consortium name="US DOE Joint Genome Institute"/>
            <person name="Lucas S."/>
            <person name="Han J."/>
            <person name="Lapidus A."/>
            <person name="Cheng J.-F."/>
            <person name="Goodwin L."/>
            <person name="Pitluck S."/>
            <person name="Peters L."/>
            <person name="Ovchinnikova G."/>
            <person name="Teshima H."/>
            <person name="Detter J.C."/>
            <person name="Han C."/>
            <person name="Tapia R."/>
            <person name="Land M."/>
            <person name="Hauser L."/>
            <person name="Kyrpides N."/>
            <person name="Ivanova N."/>
            <person name="Pagani I."/>
            <person name="Parshina S."/>
            <person name="Plugge C."/>
            <person name="Muyzer G."/>
            <person name="Kuever J."/>
            <person name="Ivanova A."/>
            <person name="Nazina T."/>
            <person name="Klenk H.-P."/>
            <person name="Brambilla E."/>
            <person name="Spring S."/>
            <person name="Stams A.F."/>
            <person name="Woyke T."/>
        </authorList>
    </citation>
    <scope>NUCLEOTIDE SEQUENCE [LARGE SCALE GENOMIC DNA]</scope>
    <source>
        <strain evidence="1 2">DSM 7213</strain>
    </source>
</reference>
<organism evidence="1 2">
    <name type="scientific">Desulfoscipio gibsoniae DSM 7213</name>
    <dbReference type="NCBI Taxonomy" id="767817"/>
    <lineage>
        <taxon>Bacteria</taxon>
        <taxon>Bacillati</taxon>
        <taxon>Bacillota</taxon>
        <taxon>Clostridia</taxon>
        <taxon>Eubacteriales</taxon>
        <taxon>Desulfallaceae</taxon>
        <taxon>Desulfoscipio</taxon>
    </lineage>
</organism>
<evidence type="ECO:0008006" key="3">
    <source>
        <dbReference type="Google" id="ProtNLM"/>
    </source>
</evidence>
<dbReference type="STRING" id="767817.Desgi_3522"/>
<dbReference type="Proteomes" id="UP000013520">
    <property type="component" value="Chromosome"/>
</dbReference>
<dbReference type="InterPro" id="IPR036388">
    <property type="entry name" value="WH-like_DNA-bd_sf"/>
</dbReference>
<dbReference type="eggNOG" id="COG1595">
    <property type="taxonomic scope" value="Bacteria"/>
</dbReference>
<evidence type="ECO:0000313" key="1">
    <source>
        <dbReference type="EMBL" id="AGL02848.1"/>
    </source>
</evidence>
<dbReference type="SUPFAM" id="SSF88659">
    <property type="entry name" value="Sigma3 and sigma4 domains of RNA polymerase sigma factors"/>
    <property type="match status" value="1"/>
</dbReference>
<dbReference type="InterPro" id="IPR013324">
    <property type="entry name" value="RNA_pol_sigma_r3/r4-like"/>
</dbReference>
<proteinExistence type="predicted"/>
<name>R4KI11_9FIRM</name>
<dbReference type="OrthoDB" id="9814320at2"/>
<sequence>MAVFRKRTNYREKYPDLSDDIIDVLMKSDRKMEYQQYDLKVGRYRIDSTTQIVTYIASKEDSYDRLSEENRQFAAEDESVEDAAIKAVMLEKMLACLKLLSPEEQTLITELFFKGKSERKLSAETGIHYMTIHDRKIKILGKIKKLMEK</sequence>
<dbReference type="Gene3D" id="1.10.10.10">
    <property type="entry name" value="Winged helix-like DNA-binding domain superfamily/Winged helix DNA-binding domain"/>
    <property type="match status" value="1"/>
</dbReference>
<dbReference type="RefSeq" id="WP_006520237.1">
    <property type="nucleotide sequence ID" value="NC_021184.1"/>
</dbReference>
<dbReference type="KEGG" id="dgi:Desgi_3522"/>
<dbReference type="HOGENOM" id="CLU_110616_0_0_9"/>
<dbReference type="AlphaFoldDB" id="R4KI11"/>
<keyword evidence="2" id="KW-1185">Reference proteome</keyword>